<evidence type="ECO:0000313" key="1">
    <source>
        <dbReference type="EMBL" id="KAH3890673.1"/>
    </source>
</evidence>
<dbReference type="Proteomes" id="UP000828390">
    <property type="component" value="Unassembled WGS sequence"/>
</dbReference>
<name>A0A9D4N6K9_DREPO</name>
<dbReference type="EMBL" id="JAIWYP010000001">
    <property type="protein sequence ID" value="KAH3890673.1"/>
    <property type="molecule type" value="Genomic_DNA"/>
</dbReference>
<sequence>MVPGVVPDKPWPQYVVHSQPSGILCHCFAPQRCSLPPMPLFSLPFHVSYGGVGGSVPVSRGVTVVRQIRLRRSRAR</sequence>
<reference evidence="1" key="2">
    <citation type="submission" date="2020-11" db="EMBL/GenBank/DDBJ databases">
        <authorList>
            <person name="McCartney M.A."/>
            <person name="Auch B."/>
            <person name="Kono T."/>
            <person name="Mallez S."/>
            <person name="Becker A."/>
            <person name="Gohl D.M."/>
            <person name="Silverstein K.A.T."/>
            <person name="Koren S."/>
            <person name="Bechman K.B."/>
            <person name="Herman A."/>
            <person name="Abrahante J.E."/>
            <person name="Garbe J."/>
        </authorList>
    </citation>
    <scope>NUCLEOTIDE SEQUENCE</scope>
    <source>
        <strain evidence="1">Duluth1</strain>
        <tissue evidence="1">Whole animal</tissue>
    </source>
</reference>
<dbReference type="AlphaFoldDB" id="A0A9D4N6K9"/>
<comment type="caution">
    <text evidence="1">The sequence shown here is derived from an EMBL/GenBank/DDBJ whole genome shotgun (WGS) entry which is preliminary data.</text>
</comment>
<organism evidence="1 2">
    <name type="scientific">Dreissena polymorpha</name>
    <name type="common">Zebra mussel</name>
    <name type="synonym">Mytilus polymorpha</name>
    <dbReference type="NCBI Taxonomy" id="45954"/>
    <lineage>
        <taxon>Eukaryota</taxon>
        <taxon>Metazoa</taxon>
        <taxon>Spiralia</taxon>
        <taxon>Lophotrochozoa</taxon>
        <taxon>Mollusca</taxon>
        <taxon>Bivalvia</taxon>
        <taxon>Autobranchia</taxon>
        <taxon>Heteroconchia</taxon>
        <taxon>Euheterodonta</taxon>
        <taxon>Imparidentia</taxon>
        <taxon>Neoheterodontei</taxon>
        <taxon>Myida</taxon>
        <taxon>Dreissenoidea</taxon>
        <taxon>Dreissenidae</taxon>
        <taxon>Dreissena</taxon>
    </lineage>
</organism>
<keyword evidence="2" id="KW-1185">Reference proteome</keyword>
<evidence type="ECO:0000313" key="2">
    <source>
        <dbReference type="Proteomes" id="UP000828390"/>
    </source>
</evidence>
<proteinExistence type="predicted"/>
<protein>
    <submittedName>
        <fullName evidence="1">Uncharacterized protein</fullName>
    </submittedName>
</protein>
<reference evidence="1" key="1">
    <citation type="journal article" date="2019" name="bioRxiv">
        <title>The Genome of the Zebra Mussel, Dreissena polymorpha: A Resource for Invasive Species Research.</title>
        <authorList>
            <person name="McCartney M.A."/>
            <person name="Auch B."/>
            <person name="Kono T."/>
            <person name="Mallez S."/>
            <person name="Zhang Y."/>
            <person name="Obille A."/>
            <person name="Becker A."/>
            <person name="Abrahante J.E."/>
            <person name="Garbe J."/>
            <person name="Badalamenti J.P."/>
            <person name="Herman A."/>
            <person name="Mangelson H."/>
            <person name="Liachko I."/>
            <person name="Sullivan S."/>
            <person name="Sone E.D."/>
            <person name="Koren S."/>
            <person name="Silverstein K.A.T."/>
            <person name="Beckman K.B."/>
            <person name="Gohl D.M."/>
        </authorList>
    </citation>
    <scope>NUCLEOTIDE SEQUENCE</scope>
    <source>
        <strain evidence="1">Duluth1</strain>
        <tissue evidence="1">Whole animal</tissue>
    </source>
</reference>
<accession>A0A9D4N6K9</accession>
<gene>
    <name evidence="1" type="ORF">DPMN_014758</name>
</gene>